<dbReference type="RefSeq" id="WP_122626046.1">
    <property type="nucleotide sequence ID" value="NZ_UPPP01000052.1"/>
</dbReference>
<dbReference type="InterPro" id="IPR002078">
    <property type="entry name" value="Sigma_54_int"/>
</dbReference>
<dbReference type="InterPro" id="IPR030828">
    <property type="entry name" value="HTH_TyrR"/>
</dbReference>
<feature type="compositionally biased region" description="Polar residues" evidence="9">
    <location>
        <begin position="14"/>
        <end position="23"/>
    </location>
</feature>
<dbReference type="Gene3D" id="1.10.10.60">
    <property type="entry name" value="Homeodomain-like"/>
    <property type="match status" value="1"/>
</dbReference>
<keyword evidence="7" id="KW-0804">Transcription</keyword>
<dbReference type="EMBL" id="UPPP01000052">
    <property type="protein sequence ID" value="VBB05033.1"/>
    <property type="molecule type" value="Genomic_DNA"/>
</dbReference>
<dbReference type="InterPro" id="IPR058031">
    <property type="entry name" value="AAA_lid_NorR"/>
</dbReference>
<dbReference type="SMART" id="SM00382">
    <property type="entry name" value="AAA"/>
    <property type="match status" value="1"/>
</dbReference>
<evidence type="ECO:0000256" key="2">
    <source>
        <dbReference type="ARBA" id="ARBA00022797"/>
    </source>
</evidence>
<feature type="domain" description="PAS" evidence="11">
    <location>
        <begin position="43"/>
        <end position="81"/>
    </location>
</feature>
<evidence type="ECO:0000256" key="6">
    <source>
        <dbReference type="ARBA" id="ARBA00023159"/>
    </source>
</evidence>
<dbReference type="SUPFAM" id="SSF55785">
    <property type="entry name" value="PYP-like sensor domain (PAS domain)"/>
    <property type="match status" value="1"/>
</dbReference>
<dbReference type="InterPro" id="IPR003593">
    <property type="entry name" value="AAA+_ATPase"/>
</dbReference>
<dbReference type="GO" id="GO:0003677">
    <property type="term" value="F:DNA binding"/>
    <property type="evidence" value="ECO:0007669"/>
    <property type="project" value="UniProtKB-KW"/>
</dbReference>
<feature type="domain" description="Sigma-54 factor interaction" evidence="10">
    <location>
        <begin position="204"/>
        <end position="433"/>
    </location>
</feature>
<evidence type="ECO:0000256" key="9">
    <source>
        <dbReference type="SAM" id="MobiDB-lite"/>
    </source>
</evidence>
<keyword evidence="1" id="KW-0547">Nucleotide-binding</keyword>
<dbReference type="PROSITE" id="PS00688">
    <property type="entry name" value="SIGMA54_INTERACT_3"/>
    <property type="match status" value="1"/>
</dbReference>
<reference evidence="12 13" key="1">
    <citation type="submission" date="2018-06" db="EMBL/GenBank/DDBJ databases">
        <authorList>
            <person name="Strepis N."/>
        </authorList>
    </citation>
    <scope>NUCLEOTIDE SEQUENCE [LARGE SCALE GENOMIC DNA]</scope>
    <source>
        <strain evidence="12">LUCI</strain>
    </source>
</reference>
<keyword evidence="2" id="KW-0058">Aromatic hydrocarbons catabolism</keyword>
<dbReference type="Proteomes" id="UP000277811">
    <property type="component" value="Unassembled WGS sequence"/>
</dbReference>
<dbReference type="CDD" id="cd00009">
    <property type="entry name" value="AAA"/>
    <property type="match status" value="1"/>
</dbReference>
<dbReference type="FunFam" id="1.10.8.60:FF:000014">
    <property type="entry name" value="DNA-binding transcriptional regulator NtrC"/>
    <property type="match status" value="1"/>
</dbReference>
<evidence type="ECO:0000256" key="4">
    <source>
        <dbReference type="ARBA" id="ARBA00023015"/>
    </source>
</evidence>
<sequence>MFPFEAFPDGVDVTGSNHTSPLQHPSLPQPKNRHHFPDIPLDIKELLDALLTMTSDGVCLLDSQGYIVYGNPIFEKMTGLSIDLSESSEYQFSSLSPDPILRTALTSRQPANGFLFIQGQEQPAAVRPLTASQQFNGAILLLQAHQEWMALHDKLRLTAKKNEYLERKLQQNKNLSWVAAQYGSESSEQRTLRLLKITPAFEKFIGVHPTVLEALSLAAKAARVPSTVLIRGKSGTGKELVAEGIHNSSPRAQGPFIKVNCAAIPAGLLESELFGHEKGAFTGAYKKKLGKFELADQGTILLDEIGEMDINNQTKLLRVLQSNSFERVGGEQTLSVNVRVIAATNRDMEKMVEDGTFREDLYYRLNVIPICLPSLKDRCEDIPILADYFLKKFNAEFGRDLKGIEKTVINAMTAYSWPGNVRELKNIMERMVVLTDGPVIRLADLPPVVREKPIAAVNEELPAGSWEQGKIFPLEDYEKVIIKAALEQHKSYTAAAKALGITHKTVAAKAQKYGLGDWLNKWINK</sequence>
<dbReference type="Pfam" id="PF00158">
    <property type="entry name" value="Sigma54_activat"/>
    <property type="match status" value="1"/>
</dbReference>
<dbReference type="AlphaFoldDB" id="A0A498R4D4"/>
<keyword evidence="5" id="KW-0238">DNA-binding</keyword>
<dbReference type="Pfam" id="PF25601">
    <property type="entry name" value="AAA_lid_14"/>
    <property type="match status" value="1"/>
</dbReference>
<organism evidence="12 13">
    <name type="scientific">Lucifera butyrica</name>
    <dbReference type="NCBI Taxonomy" id="1351585"/>
    <lineage>
        <taxon>Bacteria</taxon>
        <taxon>Bacillati</taxon>
        <taxon>Bacillota</taxon>
        <taxon>Negativicutes</taxon>
        <taxon>Veillonellales</taxon>
        <taxon>Veillonellaceae</taxon>
        <taxon>Lucifera</taxon>
    </lineage>
</organism>
<accession>A0A498R4D4</accession>
<dbReference type="GO" id="GO:0006355">
    <property type="term" value="P:regulation of DNA-templated transcription"/>
    <property type="evidence" value="ECO:0007669"/>
    <property type="project" value="InterPro"/>
</dbReference>
<dbReference type="PROSITE" id="PS50112">
    <property type="entry name" value="PAS"/>
    <property type="match status" value="1"/>
</dbReference>
<dbReference type="PROSITE" id="PS50045">
    <property type="entry name" value="SIGMA54_INTERACT_4"/>
    <property type="match status" value="1"/>
</dbReference>
<dbReference type="Gene3D" id="1.10.8.60">
    <property type="match status" value="1"/>
</dbReference>
<dbReference type="Pfam" id="PF18024">
    <property type="entry name" value="HTH_50"/>
    <property type="match status" value="1"/>
</dbReference>
<proteinExistence type="predicted"/>
<dbReference type="PANTHER" id="PTHR32071:SF57">
    <property type="entry name" value="C4-DICARBOXYLATE TRANSPORT TRANSCRIPTIONAL REGULATORY PROTEIN DCTD"/>
    <property type="match status" value="1"/>
</dbReference>
<dbReference type="InterPro" id="IPR025944">
    <property type="entry name" value="Sigma_54_int_dom_CS"/>
</dbReference>
<dbReference type="FunFam" id="3.40.50.300:FF:000006">
    <property type="entry name" value="DNA-binding transcriptional regulator NtrC"/>
    <property type="match status" value="1"/>
</dbReference>
<gene>
    <name evidence="12" type="ORF">LUCI_0239</name>
</gene>
<evidence type="ECO:0000259" key="11">
    <source>
        <dbReference type="PROSITE" id="PS50112"/>
    </source>
</evidence>
<keyword evidence="6" id="KW-0010">Activator</keyword>
<dbReference type="Gene3D" id="3.30.450.20">
    <property type="entry name" value="PAS domain"/>
    <property type="match status" value="1"/>
</dbReference>
<dbReference type="Gene3D" id="3.40.50.300">
    <property type="entry name" value="P-loop containing nucleotide triphosphate hydrolases"/>
    <property type="match status" value="1"/>
</dbReference>
<keyword evidence="3" id="KW-0067">ATP-binding</keyword>
<dbReference type="OrthoDB" id="9803970at2"/>
<evidence type="ECO:0000313" key="12">
    <source>
        <dbReference type="EMBL" id="VBB05033.1"/>
    </source>
</evidence>
<keyword evidence="13" id="KW-1185">Reference proteome</keyword>
<dbReference type="PANTHER" id="PTHR32071">
    <property type="entry name" value="TRANSCRIPTIONAL REGULATORY PROTEIN"/>
    <property type="match status" value="1"/>
</dbReference>
<dbReference type="InterPro" id="IPR009057">
    <property type="entry name" value="Homeodomain-like_sf"/>
</dbReference>
<dbReference type="InterPro" id="IPR035965">
    <property type="entry name" value="PAS-like_dom_sf"/>
</dbReference>
<dbReference type="InterPro" id="IPR027417">
    <property type="entry name" value="P-loop_NTPase"/>
</dbReference>
<dbReference type="SUPFAM" id="SSF46689">
    <property type="entry name" value="Homeodomain-like"/>
    <property type="match status" value="1"/>
</dbReference>
<feature type="region of interest" description="Disordered" evidence="9">
    <location>
        <begin position="8"/>
        <end position="33"/>
    </location>
</feature>
<dbReference type="InterPro" id="IPR000014">
    <property type="entry name" value="PAS"/>
</dbReference>
<name>A0A498R4D4_9FIRM</name>
<evidence type="ECO:0000256" key="5">
    <source>
        <dbReference type="ARBA" id="ARBA00023125"/>
    </source>
</evidence>
<evidence type="ECO:0000256" key="3">
    <source>
        <dbReference type="ARBA" id="ARBA00022840"/>
    </source>
</evidence>
<evidence type="ECO:0000256" key="8">
    <source>
        <dbReference type="ARBA" id="ARBA00029500"/>
    </source>
</evidence>
<evidence type="ECO:0000256" key="7">
    <source>
        <dbReference type="ARBA" id="ARBA00023163"/>
    </source>
</evidence>
<dbReference type="SUPFAM" id="SSF52540">
    <property type="entry name" value="P-loop containing nucleoside triphosphate hydrolases"/>
    <property type="match status" value="1"/>
</dbReference>
<evidence type="ECO:0000256" key="1">
    <source>
        <dbReference type="ARBA" id="ARBA00022741"/>
    </source>
</evidence>
<keyword evidence="4" id="KW-0805">Transcription regulation</keyword>
<protein>
    <recommendedName>
        <fullName evidence="8">HTH-type transcriptional regulatory protein TyrR</fullName>
    </recommendedName>
</protein>
<evidence type="ECO:0000313" key="13">
    <source>
        <dbReference type="Proteomes" id="UP000277811"/>
    </source>
</evidence>
<evidence type="ECO:0000259" key="10">
    <source>
        <dbReference type="PROSITE" id="PS50045"/>
    </source>
</evidence>
<dbReference type="GO" id="GO:0005524">
    <property type="term" value="F:ATP binding"/>
    <property type="evidence" value="ECO:0007669"/>
    <property type="project" value="UniProtKB-KW"/>
</dbReference>